<evidence type="ECO:0000256" key="1">
    <source>
        <dbReference type="SAM" id="MobiDB-lite"/>
    </source>
</evidence>
<organism evidence="2">
    <name type="scientific">Amphimedon queenslandica</name>
    <name type="common">Sponge</name>
    <dbReference type="NCBI Taxonomy" id="400682"/>
    <lineage>
        <taxon>Eukaryota</taxon>
        <taxon>Metazoa</taxon>
        <taxon>Porifera</taxon>
        <taxon>Demospongiae</taxon>
        <taxon>Heteroscleromorpha</taxon>
        <taxon>Haplosclerida</taxon>
        <taxon>Niphatidae</taxon>
        <taxon>Amphimedon</taxon>
    </lineage>
</organism>
<proteinExistence type="predicted"/>
<dbReference type="InParanoid" id="A0A1X7V680"/>
<feature type="compositionally biased region" description="Basic and acidic residues" evidence="1">
    <location>
        <begin position="65"/>
        <end position="76"/>
    </location>
</feature>
<feature type="region of interest" description="Disordered" evidence="1">
    <location>
        <begin position="51"/>
        <end position="86"/>
    </location>
</feature>
<sequence>MAGSTSDNEEFLVALKAYEAMEKVENWDNSVPCSSDEEYLAALREYEVEQMEKYTPETTPLSEQTLKKQAESETKSESTLSSRFGPPVSEDILKKIQGAIPKSTKNSTKWAVNVGDEWVSNRKSQVALPCDNPPSLVNITNVQLSHWMCRLVMEVRNQKGEEYSSVIVWFVCRDSEVCSGRSNEEE</sequence>
<evidence type="ECO:0000313" key="2">
    <source>
        <dbReference type="EnsemblMetazoa" id="Aqu2.1.35324_001"/>
    </source>
</evidence>
<protein>
    <submittedName>
        <fullName evidence="2">Uncharacterized protein</fullName>
    </submittedName>
</protein>
<accession>A0A1X7V680</accession>
<name>A0A1X7V680_AMPQE</name>
<reference evidence="2" key="1">
    <citation type="submission" date="2017-05" db="UniProtKB">
        <authorList>
            <consortium name="EnsemblMetazoa"/>
        </authorList>
    </citation>
    <scope>IDENTIFICATION</scope>
</reference>
<dbReference type="EnsemblMetazoa" id="Aqu2.1.35324_001">
    <property type="protein sequence ID" value="Aqu2.1.35324_001"/>
    <property type="gene ID" value="Aqu2.1.35324"/>
</dbReference>
<dbReference type="AlphaFoldDB" id="A0A1X7V680"/>
<dbReference type="OrthoDB" id="6145258at2759"/>